<accession>G0U8H4</accession>
<dbReference type="EMBL" id="HE573027">
    <property type="protein sequence ID" value="CCC53900.1"/>
    <property type="molecule type" value="Genomic_DNA"/>
</dbReference>
<feature type="coiled-coil region" evidence="1">
    <location>
        <begin position="55"/>
        <end position="86"/>
    </location>
</feature>
<dbReference type="OMA" id="WSITIER"/>
<proteinExistence type="predicted"/>
<name>G0U8H4_TRYVY</name>
<evidence type="ECO:0000313" key="2">
    <source>
        <dbReference type="EMBL" id="CCC53900.1"/>
    </source>
</evidence>
<keyword evidence="1" id="KW-0175">Coiled coil</keyword>
<dbReference type="VEuPathDB" id="TriTrypDB:TvY486_1113840"/>
<gene>
    <name evidence="2" type="ORF">TVY486_1113840</name>
</gene>
<evidence type="ECO:0000256" key="1">
    <source>
        <dbReference type="SAM" id="Coils"/>
    </source>
</evidence>
<organism evidence="2">
    <name type="scientific">Trypanosoma vivax (strain Y486)</name>
    <dbReference type="NCBI Taxonomy" id="1055687"/>
    <lineage>
        <taxon>Eukaryota</taxon>
        <taxon>Discoba</taxon>
        <taxon>Euglenozoa</taxon>
        <taxon>Kinetoplastea</taxon>
        <taxon>Metakinetoplastina</taxon>
        <taxon>Trypanosomatida</taxon>
        <taxon>Trypanosomatidae</taxon>
        <taxon>Trypanosoma</taxon>
        <taxon>Duttonella</taxon>
    </lineage>
</organism>
<dbReference type="AlphaFoldDB" id="G0U8H4"/>
<sequence length="451" mass="52495">MGDDNDRPSSRIRVHHAALYTQLMNAADWSITIERELEQQRQLVARREAEAAFCREQEQHKLEEARRRAEREAAIAETLRRRREAEELGQRQIQQFFLHLNDITQRQTDFVTKCSHLQHRNAMQRHRVLLRAARVWEDDVLRPIQSCIRTQMLDDAASRERSRKRHDMMHAYISECNRADKASSRVFRDIIDVTQYDPLEQLRSCTIQYPSPPSRGTVVEAHHREARKTLRQYESLARDYRALQLESKTGVLSDPSPCAATSQLLTLPILTDMRCQNSEAGTTADQERYSTRSQLVGSPALESANSRAHSSIHRPREERSTMQNLWAAPHSIHSCPQLPRIEPQGRVPSQAAAEIMPSLNGTEAESDQFIRWMKKNQQLSRTYSVDLPVTMWDRFTETMIGWKRTPEGRQRTIPNYRKEQARQALQSNIVFDHYNFQRGQVEPLRTGKRVL</sequence>
<reference evidence="2" key="1">
    <citation type="journal article" date="2012" name="Proc. Natl. Acad. Sci. U.S.A.">
        <title>Antigenic diversity is generated by distinct evolutionary mechanisms in African trypanosome species.</title>
        <authorList>
            <person name="Jackson A.P."/>
            <person name="Berry A."/>
            <person name="Aslett M."/>
            <person name="Allison H.C."/>
            <person name="Burton P."/>
            <person name="Vavrova-Anderson J."/>
            <person name="Brown R."/>
            <person name="Browne H."/>
            <person name="Corton N."/>
            <person name="Hauser H."/>
            <person name="Gamble J."/>
            <person name="Gilderthorp R."/>
            <person name="Marcello L."/>
            <person name="McQuillan J."/>
            <person name="Otto T.D."/>
            <person name="Quail M.A."/>
            <person name="Sanders M.J."/>
            <person name="van Tonder A."/>
            <person name="Ginger M.L."/>
            <person name="Field M.C."/>
            <person name="Barry J.D."/>
            <person name="Hertz-Fowler C."/>
            <person name="Berriman M."/>
        </authorList>
    </citation>
    <scope>NUCLEOTIDE SEQUENCE</scope>
    <source>
        <strain evidence="2">Y486</strain>
    </source>
</reference>
<protein>
    <submittedName>
        <fullName evidence="2">Uncharacterized protein</fullName>
    </submittedName>
</protein>